<accession>A5WGG7</accession>
<keyword evidence="4" id="KW-0574">Periplasm</keyword>
<dbReference type="Pfam" id="PF00345">
    <property type="entry name" value="PapD_N"/>
    <property type="match status" value="1"/>
</dbReference>
<reference evidence="9" key="1">
    <citation type="submission" date="2007-05" db="EMBL/GenBank/DDBJ databases">
        <title>Complete sequence of chromosome of Psychrobacter sp. PRwf-1.</title>
        <authorList>
            <consortium name="US DOE Joint Genome Institute"/>
            <person name="Copeland A."/>
            <person name="Lucas S."/>
            <person name="Lapidus A."/>
            <person name="Barry K."/>
            <person name="Detter J.C."/>
            <person name="Glavina del Rio T."/>
            <person name="Hammon N."/>
            <person name="Israni S."/>
            <person name="Dalin E."/>
            <person name="Tice H."/>
            <person name="Pitluck S."/>
            <person name="Chain P."/>
            <person name="Malfatti S."/>
            <person name="Shin M."/>
            <person name="Vergez L."/>
            <person name="Schmutz J."/>
            <person name="Larimer F."/>
            <person name="Land M."/>
            <person name="Hauser L."/>
            <person name="Kyrpides N."/>
            <person name="Kim E."/>
            <person name="Tiedje J."/>
            <person name="Richardson P."/>
        </authorList>
    </citation>
    <scope>NUCLEOTIDE SEQUENCE [LARGE SCALE GENOMIC DNA]</scope>
    <source>
        <strain evidence="9">PRwf-1</strain>
    </source>
</reference>
<feature type="domain" description="Pili assembly chaperone N-terminal" evidence="7">
    <location>
        <begin position="31"/>
        <end position="158"/>
    </location>
</feature>
<gene>
    <name evidence="9" type="ordered locus">PsycPRwf_1818</name>
</gene>
<feature type="signal peptide" evidence="6">
    <location>
        <begin position="1"/>
        <end position="29"/>
    </location>
</feature>
<proteinExistence type="inferred from homology"/>
<evidence type="ECO:0000256" key="2">
    <source>
        <dbReference type="ARBA" id="ARBA00007399"/>
    </source>
</evidence>
<evidence type="ECO:0000313" key="9">
    <source>
        <dbReference type="EMBL" id="ABQ94758.1"/>
    </source>
</evidence>
<name>A5WGG7_PSYWF</name>
<dbReference type="InterPro" id="IPR016148">
    <property type="entry name" value="Pili_assmbl_chaperone_C"/>
</dbReference>
<dbReference type="InterPro" id="IPR013783">
    <property type="entry name" value="Ig-like_fold"/>
</dbReference>
<feature type="domain" description="Pili assembly chaperone C-terminal" evidence="8">
    <location>
        <begin position="180"/>
        <end position="244"/>
    </location>
</feature>
<dbReference type="GO" id="GO:0071555">
    <property type="term" value="P:cell wall organization"/>
    <property type="evidence" value="ECO:0007669"/>
    <property type="project" value="InterPro"/>
</dbReference>
<dbReference type="Gene3D" id="2.60.40.10">
    <property type="entry name" value="Immunoglobulins"/>
    <property type="match status" value="2"/>
</dbReference>
<comment type="similarity">
    <text evidence="2">Belongs to the periplasmic pilus chaperone family.</text>
</comment>
<dbReference type="SUPFAM" id="SSF49354">
    <property type="entry name" value="PapD-like"/>
    <property type="match status" value="1"/>
</dbReference>
<evidence type="ECO:0000256" key="6">
    <source>
        <dbReference type="SAM" id="SignalP"/>
    </source>
</evidence>
<dbReference type="PRINTS" id="PR00969">
    <property type="entry name" value="CHAPERONPILI"/>
</dbReference>
<evidence type="ECO:0000256" key="3">
    <source>
        <dbReference type="ARBA" id="ARBA00022729"/>
    </source>
</evidence>
<dbReference type="InterPro" id="IPR001829">
    <property type="entry name" value="Pili_assmbl_chaperone_bac"/>
</dbReference>
<keyword evidence="5" id="KW-0143">Chaperone</keyword>
<dbReference type="SUPFAM" id="SSF49584">
    <property type="entry name" value="Periplasmic chaperone C-domain"/>
    <property type="match status" value="1"/>
</dbReference>
<dbReference type="AlphaFoldDB" id="A5WGG7"/>
<dbReference type="InterPro" id="IPR036316">
    <property type="entry name" value="Pili_assmbl_chap_C_dom_sf"/>
</dbReference>
<dbReference type="Pfam" id="PF02753">
    <property type="entry name" value="PapD_C"/>
    <property type="match status" value="1"/>
</dbReference>
<evidence type="ECO:0000256" key="4">
    <source>
        <dbReference type="ARBA" id="ARBA00022764"/>
    </source>
</evidence>
<dbReference type="InterPro" id="IPR050643">
    <property type="entry name" value="Periplasmic_pilus_chap"/>
</dbReference>
<dbReference type="KEGG" id="prw:PsycPRwf_1818"/>
<evidence type="ECO:0000259" key="7">
    <source>
        <dbReference type="Pfam" id="PF00345"/>
    </source>
</evidence>
<feature type="chain" id="PRO_5002689362" evidence="6">
    <location>
        <begin position="30"/>
        <end position="249"/>
    </location>
</feature>
<protein>
    <submittedName>
        <fullName evidence="9">Pili assembly chaperone</fullName>
    </submittedName>
</protein>
<keyword evidence="3 6" id="KW-0732">Signal</keyword>
<dbReference type="HOGENOM" id="CLU_070768_0_2_6"/>
<evidence type="ECO:0000256" key="5">
    <source>
        <dbReference type="ARBA" id="ARBA00023186"/>
    </source>
</evidence>
<organism evidence="9">
    <name type="scientific">Psychrobacter sp. (strain PRwf-1)</name>
    <dbReference type="NCBI Taxonomy" id="349106"/>
    <lineage>
        <taxon>Bacteria</taxon>
        <taxon>Pseudomonadati</taxon>
        <taxon>Pseudomonadota</taxon>
        <taxon>Gammaproteobacteria</taxon>
        <taxon>Moraxellales</taxon>
        <taxon>Moraxellaceae</taxon>
        <taxon>Psychrobacter</taxon>
    </lineage>
</organism>
<dbReference type="eggNOG" id="COG3121">
    <property type="taxonomic scope" value="Bacteria"/>
</dbReference>
<dbReference type="InterPro" id="IPR016147">
    <property type="entry name" value="Pili_assmbl_chaperone_N"/>
</dbReference>
<sequence precursor="true">MLLNCKLLNRKMCRTALLALMLPFTAANADVVIHGTRVIYPSDAREITVKVTNEGTSPALVQAWIDEGDAKITPDQSKSPFVITPPITRVEPGKGQSLRVSALPGVNSLSKTQESLFWLNVLDIPPKPTKKDADSGSDNFLQLAIRSRLKFFYRPAGLKGDSLSAPKQLQWSVQGNTLTIKNPTPYHVTITSIVQKPVGAATDKAEVLTDGMMLLPFSEQKINVKNPNLKGMTFTTINDYGGRVQQAVE</sequence>
<dbReference type="InterPro" id="IPR008962">
    <property type="entry name" value="PapD-like_sf"/>
</dbReference>
<dbReference type="STRING" id="349106.PsycPRwf_1818"/>
<dbReference type="EMBL" id="CP000713">
    <property type="protein sequence ID" value="ABQ94758.1"/>
    <property type="molecule type" value="Genomic_DNA"/>
</dbReference>
<dbReference type="PANTHER" id="PTHR30251">
    <property type="entry name" value="PILUS ASSEMBLY CHAPERONE"/>
    <property type="match status" value="1"/>
</dbReference>
<dbReference type="GO" id="GO:0030288">
    <property type="term" value="C:outer membrane-bounded periplasmic space"/>
    <property type="evidence" value="ECO:0007669"/>
    <property type="project" value="InterPro"/>
</dbReference>
<evidence type="ECO:0000259" key="8">
    <source>
        <dbReference type="Pfam" id="PF02753"/>
    </source>
</evidence>
<comment type="subcellular location">
    <subcellularLocation>
        <location evidence="1">Periplasm</location>
    </subcellularLocation>
</comment>
<evidence type="ECO:0000256" key="1">
    <source>
        <dbReference type="ARBA" id="ARBA00004418"/>
    </source>
</evidence>
<dbReference type="PANTHER" id="PTHR30251:SF2">
    <property type="entry name" value="FIMBRIAL CHAPERONE YADV-RELATED"/>
    <property type="match status" value="1"/>
</dbReference>